<evidence type="ECO:0000313" key="2">
    <source>
        <dbReference type="Proteomes" id="UP000178935"/>
    </source>
</evidence>
<comment type="caution">
    <text evidence="1">The sequence shown here is derived from an EMBL/GenBank/DDBJ whole genome shotgun (WGS) entry which is preliminary data.</text>
</comment>
<evidence type="ECO:0000313" key="1">
    <source>
        <dbReference type="EMBL" id="OGZ88988.1"/>
    </source>
</evidence>
<protein>
    <recommendedName>
        <fullName evidence="3">Helix-turn-helix domain-containing protein</fullName>
    </recommendedName>
</protein>
<dbReference type="Proteomes" id="UP000178935">
    <property type="component" value="Unassembled WGS sequence"/>
</dbReference>
<accession>A0A1G2JRU0</accession>
<evidence type="ECO:0008006" key="3">
    <source>
        <dbReference type="Google" id="ProtNLM"/>
    </source>
</evidence>
<gene>
    <name evidence="1" type="ORF">A2561_04765</name>
</gene>
<name>A0A1G2JRU0_9BACT</name>
<sequence>MRNRVLIENADFYTIPELAKLLGISRISVFRRVGNGSIKGQKFGRDFIIFKKDIDLNKLKSIIKH</sequence>
<reference evidence="1 2" key="1">
    <citation type="journal article" date="2016" name="Nat. Commun.">
        <title>Thousands of microbial genomes shed light on interconnected biogeochemical processes in an aquifer system.</title>
        <authorList>
            <person name="Anantharaman K."/>
            <person name="Brown C.T."/>
            <person name="Hug L.A."/>
            <person name="Sharon I."/>
            <person name="Castelle C.J."/>
            <person name="Probst A.J."/>
            <person name="Thomas B.C."/>
            <person name="Singh A."/>
            <person name="Wilkins M.J."/>
            <person name="Karaoz U."/>
            <person name="Brodie E.L."/>
            <person name="Williams K.H."/>
            <person name="Hubbard S.S."/>
            <person name="Banfield J.F."/>
        </authorList>
    </citation>
    <scope>NUCLEOTIDE SEQUENCE [LARGE SCALE GENOMIC DNA]</scope>
</reference>
<proteinExistence type="predicted"/>
<organism evidence="1 2">
    <name type="scientific">Candidatus Staskawiczbacteria bacterium RIFOXYD1_FULL_32_13</name>
    <dbReference type="NCBI Taxonomy" id="1802234"/>
    <lineage>
        <taxon>Bacteria</taxon>
        <taxon>Candidatus Staskawicziibacteriota</taxon>
    </lineage>
</organism>
<dbReference type="EMBL" id="MHPU01000013">
    <property type="protein sequence ID" value="OGZ88988.1"/>
    <property type="molecule type" value="Genomic_DNA"/>
</dbReference>
<dbReference type="AlphaFoldDB" id="A0A1G2JRU0"/>